<keyword evidence="2" id="KW-1185">Reference proteome</keyword>
<proteinExistence type="predicted"/>
<evidence type="ECO:0000313" key="1">
    <source>
        <dbReference type="EMBL" id="TYP95394.1"/>
    </source>
</evidence>
<sequence>MKTNLFIYQLSFSYSALMKNILQSISLLFCIVILTTQVYAQGSSISVNTDEGSTKSVSKARNISLVNTFSSLGAGIGTVAITENNTLETSGAMLAVYGLVAGPSTGNFYAKDFRRGFIGLAARTTGAILMVDATREIFGNDFADALTVDDKEVSLTDTKILIGELLVLGSIAYNIITVQKSVTEYNQSTISLGFNSTTVNRKVAPMLTAKVQL</sequence>
<gene>
    <name evidence="1" type="ORF">LX73_0695</name>
</gene>
<dbReference type="Proteomes" id="UP000324595">
    <property type="component" value="Unassembled WGS sequence"/>
</dbReference>
<protein>
    <submittedName>
        <fullName evidence="1">Uncharacterized protein</fullName>
    </submittedName>
</protein>
<accession>A0A5D3YNE6</accession>
<dbReference type="EMBL" id="VNHY01000001">
    <property type="protein sequence ID" value="TYP95394.1"/>
    <property type="molecule type" value="Genomic_DNA"/>
</dbReference>
<name>A0A5D3YNE6_9BACT</name>
<reference evidence="1 2" key="1">
    <citation type="submission" date="2019-07" db="EMBL/GenBank/DDBJ databases">
        <title>Genomic Encyclopedia of Archaeal and Bacterial Type Strains, Phase II (KMG-II): from individual species to whole genera.</title>
        <authorList>
            <person name="Goeker M."/>
        </authorList>
    </citation>
    <scope>NUCLEOTIDE SEQUENCE [LARGE SCALE GENOMIC DNA]</scope>
    <source>
        <strain evidence="1 2">DSM 21935</strain>
    </source>
</reference>
<dbReference type="AlphaFoldDB" id="A0A5D3YNE6"/>
<comment type="caution">
    <text evidence="1">The sequence shown here is derived from an EMBL/GenBank/DDBJ whole genome shotgun (WGS) entry which is preliminary data.</text>
</comment>
<evidence type="ECO:0000313" key="2">
    <source>
        <dbReference type="Proteomes" id="UP000324595"/>
    </source>
</evidence>
<organism evidence="1 2">
    <name type="scientific">Fodinibius salinus</name>
    <dbReference type="NCBI Taxonomy" id="860790"/>
    <lineage>
        <taxon>Bacteria</taxon>
        <taxon>Pseudomonadati</taxon>
        <taxon>Balneolota</taxon>
        <taxon>Balneolia</taxon>
        <taxon>Balneolales</taxon>
        <taxon>Balneolaceae</taxon>
        <taxon>Fodinibius</taxon>
    </lineage>
</organism>